<evidence type="ECO:0000313" key="2">
    <source>
        <dbReference type="EMBL" id="MFC7443169.1"/>
    </source>
</evidence>
<feature type="domain" description="THIF-type NAD/FAD binding fold" evidence="1">
    <location>
        <begin position="119"/>
        <end position="363"/>
    </location>
</feature>
<comment type="caution">
    <text evidence="2">The sequence shown here is derived from an EMBL/GenBank/DDBJ whole genome shotgun (WGS) entry which is preliminary data.</text>
</comment>
<sequence length="367" mass="40844">MISLKAKPKKKKAYPCVSLDNHIYIAGFGSINKYEDPNGAVGELIALMDGERTVEEIANTISAKYEEITFDMVVEAIADLSQDRIIEDTAFVGSEILSEYQLERYHRNINFFSTYATLEQNKYQYQKKLCEAKVCVVGLGGLGSHIVFDLAGLGVGTIRAIEFDRVERSNLNRQILYTEADIGQKKASIAEQRINMFNPSIHFETLDRQITSANDAFEAINGFDYCILVADRPKTKIALWFNEACVKAGVTLISGGLEAQRAMHYTVIPHVTGCIQCWVNQVKKRDPISYAILEERRRLNLTGDNTAIVPLVSVCTGLMLAELVRLITGVKPSNASGKMISIDFETMTTSVAETWEKDANCEVCGRV</sequence>
<dbReference type="EMBL" id="JBHTBW010000081">
    <property type="protein sequence ID" value="MFC7443169.1"/>
    <property type="molecule type" value="Genomic_DNA"/>
</dbReference>
<proteinExistence type="predicted"/>
<protein>
    <submittedName>
        <fullName evidence="2">HesA/MoeB/ThiF family protein</fullName>
    </submittedName>
</protein>
<reference evidence="3" key="1">
    <citation type="journal article" date="2019" name="Int. J. Syst. Evol. Microbiol.">
        <title>The Global Catalogue of Microorganisms (GCM) 10K type strain sequencing project: providing services to taxonomists for standard genome sequencing and annotation.</title>
        <authorList>
            <consortium name="The Broad Institute Genomics Platform"/>
            <consortium name="The Broad Institute Genome Sequencing Center for Infectious Disease"/>
            <person name="Wu L."/>
            <person name="Ma J."/>
        </authorList>
    </citation>
    <scope>NUCLEOTIDE SEQUENCE [LARGE SCALE GENOMIC DNA]</scope>
    <source>
        <strain evidence="3">CGMCC 1.12942</strain>
    </source>
</reference>
<dbReference type="Gene3D" id="3.40.50.720">
    <property type="entry name" value="NAD(P)-binding Rossmann-like Domain"/>
    <property type="match status" value="1"/>
</dbReference>
<dbReference type="PANTHER" id="PTHR10953:SF102">
    <property type="entry name" value="ADENYLYLTRANSFERASE AND SULFURTRANSFERASE MOCS3"/>
    <property type="match status" value="1"/>
</dbReference>
<dbReference type="SUPFAM" id="SSF69572">
    <property type="entry name" value="Activating enzymes of the ubiquitin-like proteins"/>
    <property type="match status" value="1"/>
</dbReference>
<evidence type="ECO:0000313" key="3">
    <source>
        <dbReference type="Proteomes" id="UP001596500"/>
    </source>
</evidence>
<dbReference type="Pfam" id="PF00899">
    <property type="entry name" value="ThiF"/>
    <property type="match status" value="1"/>
</dbReference>
<gene>
    <name evidence="2" type="ORF">ACFQNG_19060</name>
</gene>
<organism evidence="2 3">
    <name type="scientific">Laceyella putida</name>
    <dbReference type="NCBI Taxonomy" id="110101"/>
    <lineage>
        <taxon>Bacteria</taxon>
        <taxon>Bacillati</taxon>
        <taxon>Bacillota</taxon>
        <taxon>Bacilli</taxon>
        <taxon>Bacillales</taxon>
        <taxon>Thermoactinomycetaceae</taxon>
        <taxon>Laceyella</taxon>
    </lineage>
</organism>
<dbReference type="PANTHER" id="PTHR10953">
    <property type="entry name" value="UBIQUITIN-ACTIVATING ENZYME E1"/>
    <property type="match status" value="1"/>
</dbReference>
<accession>A0ABW2RQM5</accession>
<dbReference type="InterPro" id="IPR000594">
    <property type="entry name" value="ThiF_NAD_FAD-bd"/>
</dbReference>
<evidence type="ECO:0000259" key="1">
    <source>
        <dbReference type="Pfam" id="PF00899"/>
    </source>
</evidence>
<dbReference type="RefSeq" id="WP_379867496.1">
    <property type="nucleotide sequence ID" value="NZ_JBHTBW010000081.1"/>
</dbReference>
<name>A0ABW2RQM5_9BACL</name>
<dbReference type="InterPro" id="IPR045886">
    <property type="entry name" value="ThiF/MoeB/HesA"/>
</dbReference>
<dbReference type="InterPro" id="IPR035985">
    <property type="entry name" value="Ubiquitin-activating_enz"/>
</dbReference>
<keyword evidence="3" id="KW-1185">Reference proteome</keyword>
<dbReference type="Proteomes" id="UP001596500">
    <property type="component" value="Unassembled WGS sequence"/>
</dbReference>